<dbReference type="EMBL" id="LBWS01000004">
    <property type="protein sequence ID" value="KKR15333.1"/>
    <property type="molecule type" value="Genomic_DNA"/>
</dbReference>
<protein>
    <submittedName>
        <fullName evidence="1">Uncharacterized protein</fullName>
    </submittedName>
</protein>
<name>A0A0G0NIK1_9BACT</name>
<evidence type="ECO:0000313" key="2">
    <source>
        <dbReference type="Proteomes" id="UP000034048"/>
    </source>
</evidence>
<accession>A0A0G0NIK1</accession>
<dbReference type="AlphaFoldDB" id="A0A0G0NIK1"/>
<proteinExistence type="predicted"/>
<comment type="caution">
    <text evidence="1">The sequence shown here is derived from an EMBL/GenBank/DDBJ whole genome shotgun (WGS) entry which is preliminary data.</text>
</comment>
<sequence length="156" mass="18130">MLATPELLQSFNERLCELSDIVEKNNYLEAKDRLCEITEELLLQNVNSSLDQATQELVFQYLTRISNIIQWITTLFEAEQEANLQDELSQPSILPELLPEEEYYYIFPIIECVARETPELQSLISRDVQIDMQLVIMYQTVVDLLRLLQKKANGSS</sequence>
<reference evidence="1 2" key="1">
    <citation type="journal article" date="2015" name="Nature">
        <title>rRNA introns, odd ribosomes, and small enigmatic genomes across a large radiation of phyla.</title>
        <authorList>
            <person name="Brown C.T."/>
            <person name="Hug L.A."/>
            <person name="Thomas B.C."/>
            <person name="Sharon I."/>
            <person name="Castelle C.J."/>
            <person name="Singh A."/>
            <person name="Wilkins M.J."/>
            <person name="Williams K.H."/>
            <person name="Banfield J.F."/>
        </authorList>
    </citation>
    <scope>NUCLEOTIDE SEQUENCE [LARGE SCALE GENOMIC DNA]</scope>
</reference>
<evidence type="ECO:0000313" key="1">
    <source>
        <dbReference type="EMBL" id="KKR15333.1"/>
    </source>
</evidence>
<organism evidence="1 2">
    <name type="scientific">Candidatus Falkowbacteria bacterium GW2011_GWA2_39_24</name>
    <dbReference type="NCBI Taxonomy" id="1618634"/>
    <lineage>
        <taxon>Bacteria</taxon>
        <taxon>Candidatus Falkowiibacteriota</taxon>
    </lineage>
</organism>
<dbReference type="Proteomes" id="UP000034048">
    <property type="component" value="Unassembled WGS sequence"/>
</dbReference>
<gene>
    <name evidence="1" type="ORF">UT42_C0004G0004</name>
</gene>